<accession>D2E859</accession>
<reference evidence="2" key="2">
    <citation type="submission" date="2012-05" db="EMBL/GenBank/DDBJ databases">
        <authorList>
            <person name="van Beurden S.J."/>
            <person name="Gatherer D."/>
            <person name="Tuzi K."/>
            <person name="Herzyk P."/>
            <person name="Galbraith J."/>
            <person name="Peeters B.P.H."/>
            <person name="Rottier P.J.M."/>
            <person name="Engelsma M.Y."/>
            <person name="Davison A.J."/>
        </authorList>
    </citation>
    <scope>NUCLEOTIDE SEQUENCE</scope>
    <source>
        <strain evidence="2">500138</strain>
    </source>
</reference>
<evidence type="ECO:0000313" key="3">
    <source>
        <dbReference type="EMBL" id="QRM16304.1"/>
    </source>
</evidence>
<protein>
    <submittedName>
        <fullName evidence="3">Membrane protein ORF8</fullName>
    </submittedName>
</protein>
<dbReference type="SUPFAM" id="SSF48726">
    <property type="entry name" value="Immunoglobulin"/>
    <property type="match status" value="1"/>
</dbReference>
<keyword evidence="7" id="KW-1185">Reference proteome</keyword>
<keyword evidence="1" id="KW-1133">Transmembrane helix</keyword>
<dbReference type="EMBL" id="FJ940765">
    <property type="protein sequence ID" value="ADA57771.2"/>
    <property type="molecule type" value="Genomic_DNA"/>
</dbReference>
<feature type="transmembrane region" description="Helical" evidence="1">
    <location>
        <begin position="158"/>
        <end position="182"/>
    </location>
</feature>
<evidence type="ECO:0000313" key="2">
    <source>
        <dbReference type="EMBL" id="ADA57771.2"/>
    </source>
</evidence>
<dbReference type="EMBL" id="MW580849">
    <property type="protein sequence ID" value="QRM16304.1"/>
    <property type="molecule type" value="Genomic_DNA"/>
</dbReference>
<dbReference type="EMBL" id="MW580852">
    <property type="protein sequence ID" value="QRM16696.1"/>
    <property type="molecule type" value="Genomic_DNA"/>
</dbReference>
<evidence type="ECO:0000313" key="5">
    <source>
        <dbReference type="EMBL" id="QRM16696.1"/>
    </source>
</evidence>
<organism evidence="3">
    <name type="scientific">Anguillid herpesvirus 1</name>
    <dbReference type="NCBI Taxonomy" id="150286"/>
    <lineage>
        <taxon>Viruses</taxon>
        <taxon>Duplodnaviria</taxon>
        <taxon>Heunggongvirae</taxon>
        <taxon>Peploviricota</taxon>
        <taxon>Herviviricetes</taxon>
        <taxon>Herpesvirales</taxon>
        <taxon>Alloherpesviridae</taxon>
        <taxon>Cyvirus</taxon>
        <taxon>Cyvirus anguillidallo1</taxon>
    </lineage>
</organism>
<dbReference type="EMBL" id="MW580854">
    <property type="protein sequence ID" value="QRM16957.1"/>
    <property type="molecule type" value="Genomic_DNA"/>
</dbReference>
<name>A0A1J0RED4_9VIRU</name>
<proteinExistence type="predicted"/>
<evidence type="ECO:0000313" key="6">
    <source>
        <dbReference type="EMBL" id="QRM16957.1"/>
    </source>
</evidence>
<dbReference type="Proteomes" id="UP000011239">
    <property type="component" value="Segment"/>
</dbReference>
<dbReference type="GeneID" id="8683440"/>
<keyword evidence="1" id="KW-0472">Membrane</keyword>
<keyword evidence="1" id="KW-0812">Transmembrane</keyword>
<reference evidence="2 7" key="1">
    <citation type="journal article" date="2010" name="J. Gen. Virol.">
        <title>Complete genome sequence and taxonomic position of anguillid herpesvirus 1.</title>
        <authorList>
            <person name="van Beurden S.J."/>
            <person name="Bossers A."/>
            <person name="Voorbergen-Laarman M.H."/>
            <person name="Haenen O.L."/>
            <person name="Peters S."/>
            <person name="Abma-Henkens M.H."/>
            <person name="Peeters B.P."/>
            <person name="Rottier P.J."/>
            <person name="Engelsma M.Y."/>
        </authorList>
    </citation>
    <scope>NUCLEOTIDE SEQUENCE [LARGE SCALE GENOMIC DNA]</scope>
    <source>
        <strain evidence="2">500138</strain>
        <strain evidence="7">Isolate Anguilla anguilla/Netherlands/500138/1998</strain>
    </source>
</reference>
<dbReference type="InterPro" id="IPR036179">
    <property type="entry name" value="Ig-like_dom_sf"/>
</dbReference>
<dbReference type="KEGG" id="vg:8683440"/>
<evidence type="ECO:0000313" key="4">
    <source>
        <dbReference type="EMBL" id="QRM16563.1"/>
    </source>
</evidence>
<accession>A0A1J0RED4</accession>
<reference evidence="3" key="4">
    <citation type="submission" date="2021-02" db="EMBL/GenBank/DDBJ databases">
        <authorList>
            <person name="Vanderplasschen A.F.C."/>
            <person name="Davison A.J."/>
        </authorList>
    </citation>
    <scope>NUCLEOTIDE SEQUENCE</scope>
    <source>
        <strain evidence="3">500138</strain>
        <strain evidence="4">DK-200249</strain>
        <strain evidence="5">DK-205223-2</strain>
        <strain evidence="6">HVA 486123</strain>
    </source>
</reference>
<dbReference type="EMBL" id="MW580851">
    <property type="protein sequence ID" value="QRM16563.1"/>
    <property type="molecule type" value="Genomic_DNA"/>
</dbReference>
<evidence type="ECO:0000313" key="7">
    <source>
        <dbReference type="Proteomes" id="UP000011239"/>
    </source>
</evidence>
<sequence length="211" mass="23748">MYKALSVVLVVCFSHLSAASTWQTATMCEGQPGFLDCFGGRFTADTHRTWIKYSEENGEGMLLGRLTDGIWKPEPYAANRSLTVDADGRLNFPNVTKEFHGLYLCDQRNYYVYVSVANCTDDPRMAGNMTWPQIAHAVEAKFGLREPRPDILVGTDTIAVWVGIELFLLFTAGLSAYLVWAYTHPSPKKTRYSKLRPDDDDETLIYTNARA</sequence>
<gene>
    <name evidence="3" type="primary">ORF8</name>
    <name evidence="2" type="ORF">AngHV1_ORF8</name>
</gene>
<evidence type="ECO:0000256" key="1">
    <source>
        <dbReference type="SAM" id="Phobius"/>
    </source>
</evidence>
<reference evidence="3" key="3">
    <citation type="journal article" date="2021" name="Microorganisms">
        <title>Genomes of Anguillid Herpesvirus 1 Strains Reveal Evolutionary Disparities and Low Genetic Diversity in the Genus Cyprinivirus.</title>
        <authorList>
            <person name="Donohoe O."/>
            <person name="Zhang H."/>
            <person name="Delrez N."/>
            <person name="Gao Y."/>
            <person name="Suarez N.M."/>
            <person name="Davison A.J."/>
            <person name="Vanderplasschen A."/>
        </authorList>
    </citation>
    <scope>NUCLEOTIDE SEQUENCE</scope>
    <source>
        <strain evidence="3">500138</strain>
        <strain evidence="4">DK-200249</strain>
        <strain evidence="5">DK-205223-2</strain>
        <strain evidence="6">HVA 486123</strain>
    </source>
</reference>
<dbReference type="RefSeq" id="YP_003358147.2">
    <property type="nucleotide sequence ID" value="NC_013668.3"/>
</dbReference>